<organism evidence="3 4">
    <name type="scientific">Orbilia brochopaga</name>
    <dbReference type="NCBI Taxonomy" id="3140254"/>
    <lineage>
        <taxon>Eukaryota</taxon>
        <taxon>Fungi</taxon>
        <taxon>Dikarya</taxon>
        <taxon>Ascomycota</taxon>
        <taxon>Pezizomycotina</taxon>
        <taxon>Orbiliomycetes</taxon>
        <taxon>Orbiliales</taxon>
        <taxon>Orbiliaceae</taxon>
        <taxon>Orbilia</taxon>
    </lineage>
</organism>
<dbReference type="Pfam" id="PF07510">
    <property type="entry name" value="GmrSD_C"/>
    <property type="match status" value="1"/>
</dbReference>
<protein>
    <recommendedName>
        <fullName evidence="2">GmrSD restriction endonucleases C-terminal domain-containing protein</fullName>
    </recommendedName>
</protein>
<comment type="caution">
    <text evidence="3">The sequence shown here is derived from an EMBL/GenBank/DDBJ whole genome shotgun (WGS) entry which is preliminary data.</text>
</comment>
<keyword evidence="4" id="KW-1185">Reference proteome</keyword>
<evidence type="ECO:0000259" key="2">
    <source>
        <dbReference type="Pfam" id="PF07510"/>
    </source>
</evidence>
<evidence type="ECO:0000256" key="1">
    <source>
        <dbReference type="SAM" id="SignalP"/>
    </source>
</evidence>
<reference evidence="3 4" key="1">
    <citation type="submission" date="2019-10" db="EMBL/GenBank/DDBJ databases">
        <authorList>
            <person name="Palmer J.M."/>
        </authorList>
    </citation>
    <scope>NUCLEOTIDE SEQUENCE [LARGE SCALE GENOMIC DNA]</scope>
    <source>
        <strain evidence="3 4">TWF696</strain>
    </source>
</reference>
<dbReference type="AlphaFoldDB" id="A0AAV9V1Z5"/>
<accession>A0AAV9V1Z5</accession>
<feature type="domain" description="GmrSD restriction endonucleases C-terminal" evidence="2">
    <location>
        <begin position="103"/>
        <end position="205"/>
    </location>
</feature>
<feature type="chain" id="PRO_5044012832" description="GmrSD restriction endonucleases C-terminal domain-containing protein" evidence="1">
    <location>
        <begin position="20"/>
        <end position="221"/>
    </location>
</feature>
<dbReference type="PANTHER" id="PTHR24094:SF15">
    <property type="entry name" value="AMP-DEPENDENT SYNTHETASE_LIGASE DOMAIN-CONTAINING PROTEIN-RELATED"/>
    <property type="match status" value="1"/>
</dbReference>
<dbReference type="InterPro" id="IPR011089">
    <property type="entry name" value="GmrSD_C"/>
</dbReference>
<proteinExistence type="predicted"/>
<evidence type="ECO:0000313" key="3">
    <source>
        <dbReference type="EMBL" id="KAK6352835.1"/>
    </source>
</evidence>
<dbReference type="Proteomes" id="UP001375240">
    <property type="component" value="Unassembled WGS sequence"/>
</dbReference>
<feature type="signal peptide" evidence="1">
    <location>
        <begin position="1"/>
        <end position="19"/>
    </location>
</feature>
<keyword evidence="1" id="KW-0732">Signal</keyword>
<name>A0AAV9V1Z5_9PEZI</name>
<sequence>MKTIAVFSAFAFVLGVAQAVPTPYAHLVPRVAPGVPSAEDARSKLGNLTVAVPRSGEGYSRSKFPHWRIQHGECNTREEVLKRDGVNVVTNAKCAATSGTWVCPYTNNTYTKSSDIDIDHMVPLKNAWISGASNWTTERRGDFANDLQHPQLWAVKDTVNQGKSDSSPDVWQPPLESFHCTYASAWVEVKSVWSLTVTEAEKASLEKMLSTCSKPAEAEQS</sequence>
<evidence type="ECO:0000313" key="4">
    <source>
        <dbReference type="Proteomes" id="UP001375240"/>
    </source>
</evidence>
<dbReference type="PANTHER" id="PTHR24094">
    <property type="entry name" value="SECRETED PROTEIN"/>
    <property type="match status" value="1"/>
</dbReference>
<dbReference type="EMBL" id="JAVHNQ010000003">
    <property type="protein sequence ID" value="KAK6352835.1"/>
    <property type="molecule type" value="Genomic_DNA"/>
</dbReference>
<gene>
    <name evidence="3" type="ORF">TWF696_004835</name>
</gene>